<feature type="region of interest" description="Disordered" evidence="3">
    <location>
        <begin position="1"/>
        <end position="22"/>
    </location>
</feature>
<proteinExistence type="inferred from homology"/>
<sequence length="381" mass="41017">MAGPAQWANHYPTCGGSRQSPIDITTTTGGNVATRSLTFSGECGNFNLTQTDETFKASVVGGSCAASANEVSYNMAQFHIHAPSEHTLDGKPLDGEVHFVHSNADGSALMVVGIFLQVANGGTTDPWMVSVLDGMEAVTPAAPTMMSLGSYANQVNANAVRTYNYPGSLTTPGCDEIVDWWVVQQPMSISSADFTRLQTQLKELHVTDNGNNARPEFSTPIDITTATGDNVATRSLSFSGECGTFNLTQTDDTFKASVVGVPPPRSVMNGKPLDGEVHFVHRVMQTVLRFLDVVNSGKTDPFMVGSYSKLVNANSNRLYNYPGSLTTPGCDEIVDWWVVQTPISVSSNDFKRLQTQLKELNVTDNGKNARPILPLDGRKII</sequence>
<protein>
    <recommendedName>
        <fullName evidence="4">Alpha-carbonic anhydrase domain-containing protein</fullName>
    </recommendedName>
</protein>
<dbReference type="PROSITE" id="PS51144">
    <property type="entry name" value="ALPHA_CA_2"/>
    <property type="match status" value="1"/>
</dbReference>
<gene>
    <name evidence="5" type="ORF">JG687_00019215</name>
</gene>
<name>A0A8T1TM47_9STRA</name>
<evidence type="ECO:0000313" key="6">
    <source>
        <dbReference type="Proteomes" id="UP000688947"/>
    </source>
</evidence>
<evidence type="ECO:0000313" key="5">
    <source>
        <dbReference type="EMBL" id="KAG6942174.1"/>
    </source>
</evidence>
<accession>A0A8T1TM47</accession>
<dbReference type="VEuPathDB" id="FungiDB:PC110_g18947"/>
<dbReference type="OrthoDB" id="119592at2759"/>
<feature type="domain" description="Alpha-carbonic anhydrase" evidence="4">
    <location>
        <begin position="1"/>
        <end position="381"/>
    </location>
</feature>
<dbReference type="Pfam" id="PF00194">
    <property type="entry name" value="Carb_anhydrase"/>
    <property type="match status" value="2"/>
</dbReference>
<dbReference type="Proteomes" id="UP000688947">
    <property type="component" value="Unassembled WGS sequence"/>
</dbReference>
<evidence type="ECO:0000256" key="1">
    <source>
        <dbReference type="ARBA" id="ARBA00010718"/>
    </source>
</evidence>
<dbReference type="GO" id="GO:0004089">
    <property type="term" value="F:carbonate dehydratase activity"/>
    <property type="evidence" value="ECO:0007669"/>
    <property type="project" value="UniProtKB-EC"/>
</dbReference>
<comment type="catalytic activity">
    <reaction evidence="2">
        <text>hydrogencarbonate + H(+) = CO2 + H2O</text>
        <dbReference type="Rhea" id="RHEA:10748"/>
        <dbReference type="ChEBI" id="CHEBI:15377"/>
        <dbReference type="ChEBI" id="CHEBI:15378"/>
        <dbReference type="ChEBI" id="CHEBI:16526"/>
        <dbReference type="ChEBI" id="CHEBI:17544"/>
        <dbReference type="EC" id="4.2.1.1"/>
    </reaction>
</comment>
<dbReference type="PANTHER" id="PTHR18952">
    <property type="entry name" value="CARBONIC ANHYDRASE"/>
    <property type="match status" value="1"/>
</dbReference>
<comment type="similarity">
    <text evidence="1">Belongs to the alpha-carbonic anhydrase family.</text>
</comment>
<evidence type="ECO:0000259" key="4">
    <source>
        <dbReference type="PROSITE" id="PS51144"/>
    </source>
</evidence>
<evidence type="ECO:0000256" key="2">
    <source>
        <dbReference type="ARBA" id="ARBA00048348"/>
    </source>
</evidence>
<evidence type="ECO:0000256" key="3">
    <source>
        <dbReference type="SAM" id="MobiDB-lite"/>
    </source>
</evidence>
<dbReference type="InterPro" id="IPR001148">
    <property type="entry name" value="CA_dom"/>
</dbReference>
<dbReference type="PANTHER" id="PTHR18952:SF265">
    <property type="entry name" value="CARBONIC ANHYDRASE"/>
    <property type="match status" value="1"/>
</dbReference>
<dbReference type="InterPro" id="IPR041891">
    <property type="entry name" value="Alpha_CA_prokaryot-like"/>
</dbReference>
<reference evidence="5" key="1">
    <citation type="submission" date="2021-01" db="EMBL/GenBank/DDBJ databases">
        <title>Phytophthora aleatoria, a newly-described species from Pinus radiata is distinct from Phytophthora cactorum isolates based on comparative genomics.</title>
        <authorList>
            <person name="Mcdougal R."/>
            <person name="Panda P."/>
            <person name="Williams N."/>
            <person name="Studholme D.J."/>
        </authorList>
    </citation>
    <scope>NUCLEOTIDE SEQUENCE</scope>
    <source>
        <strain evidence="5">NZFS 3830</strain>
    </source>
</reference>
<dbReference type="EMBL" id="JAENGZ010003103">
    <property type="protein sequence ID" value="KAG6942174.1"/>
    <property type="molecule type" value="Genomic_DNA"/>
</dbReference>
<organism evidence="5 6">
    <name type="scientific">Phytophthora cactorum</name>
    <dbReference type="NCBI Taxonomy" id="29920"/>
    <lineage>
        <taxon>Eukaryota</taxon>
        <taxon>Sar</taxon>
        <taxon>Stramenopiles</taxon>
        <taxon>Oomycota</taxon>
        <taxon>Peronosporomycetes</taxon>
        <taxon>Peronosporales</taxon>
        <taxon>Peronosporaceae</taxon>
        <taxon>Phytophthora</taxon>
    </lineage>
</organism>
<dbReference type="SMART" id="SM01057">
    <property type="entry name" value="Carb_anhydrase"/>
    <property type="match status" value="2"/>
</dbReference>
<dbReference type="GO" id="GO:0008270">
    <property type="term" value="F:zinc ion binding"/>
    <property type="evidence" value="ECO:0007669"/>
    <property type="project" value="InterPro"/>
</dbReference>
<dbReference type="InterPro" id="IPR023561">
    <property type="entry name" value="Carbonic_anhydrase_a-class"/>
</dbReference>
<dbReference type="CDD" id="cd03124">
    <property type="entry name" value="alpha_CA_prokaryotic_like"/>
    <property type="match status" value="1"/>
</dbReference>
<dbReference type="AlphaFoldDB" id="A0A8T1TM47"/>
<dbReference type="VEuPathDB" id="FungiDB:PC110_g21106"/>
<comment type="caution">
    <text evidence="5">The sequence shown here is derived from an EMBL/GenBank/DDBJ whole genome shotgun (WGS) entry which is preliminary data.</text>
</comment>
<feature type="non-terminal residue" evidence="5">
    <location>
        <position position="1"/>
    </location>
</feature>